<accession>A0A7J7FJK6</accession>
<keyword evidence="1" id="KW-0479">Metal-binding</keyword>
<evidence type="ECO:0000313" key="4">
    <source>
        <dbReference type="EMBL" id="KAF5928253.1"/>
    </source>
</evidence>
<evidence type="ECO:0000313" key="5">
    <source>
        <dbReference type="Proteomes" id="UP000551758"/>
    </source>
</evidence>
<reference evidence="4 5" key="1">
    <citation type="journal article" date="2020" name="Mol. Biol. Evol.">
        <title>Interspecific Gene Flow and the Evolution of Specialization in Black and White Rhinoceros.</title>
        <authorList>
            <person name="Moodley Y."/>
            <person name="Westbury M.V."/>
            <person name="Russo I.M."/>
            <person name="Gopalakrishnan S."/>
            <person name="Rakotoarivelo A."/>
            <person name="Olsen R.A."/>
            <person name="Prost S."/>
            <person name="Tunstall T."/>
            <person name="Ryder O.A."/>
            <person name="Dalen L."/>
            <person name="Bruford M.W."/>
        </authorList>
    </citation>
    <scope>NUCLEOTIDE SEQUENCE [LARGE SCALE GENOMIC DNA]</scope>
    <source>
        <strain evidence="4">SBR-YM</strain>
        <tissue evidence="4">Skin</tissue>
    </source>
</reference>
<dbReference type="SUPFAM" id="SSF53738">
    <property type="entry name" value="Phosphoglucomutase, first 3 domains"/>
    <property type="match status" value="1"/>
</dbReference>
<dbReference type="GO" id="GO:0005975">
    <property type="term" value="P:carbohydrate metabolic process"/>
    <property type="evidence" value="ECO:0007669"/>
    <property type="project" value="InterPro"/>
</dbReference>
<gene>
    <name evidence="4" type="ORF">HPG69_014858</name>
</gene>
<dbReference type="AlphaFoldDB" id="A0A7J7FJK6"/>
<evidence type="ECO:0000256" key="1">
    <source>
        <dbReference type="ARBA" id="ARBA00022723"/>
    </source>
</evidence>
<evidence type="ECO:0000256" key="2">
    <source>
        <dbReference type="ARBA" id="ARBA00022842"/>
    </source>
</evidence>
<feature type="non-terminal residue" evidence="4">
    <location>
        <position position="1"/>
    </location>
</feature>
<dbReference type="GO" id="GO:0046872">
    <property type="term" value="F:metal ion binding"/>
    <property type="evidence" value="ECO:0007669"/>
    <property type="project" value="UniProtKB-KW"/>
</dbReference>
<keyword evidence="3" id="KW-0413">Isomerase</keyword>
<dbReference type="GO" id="GO:0016868">
    <property type="term" value="F:intramolecular phosphotransferase activity"/>
    <property type="evidence" value="ECO:0007669"/>
    <property type="project" value="InterPro"/>
</dbReference>
<name>A0A7J7FJK6_DICBM</name>
<dbReference type="PANTHER" id="PTHR45745:SF2">
    <property type="entry name" value="GLUCOSE 1,6-BISPHOSPHATE SYNTHASE"/>
    <property type="match status" value="1"/>
</dbReference>
<evidence type="ECO:0000256" key="3">
    <source>
        <dbReference type="ARBA" id="ARBA00023235"/>
    </source>
</evidence>
<organism evidence="4 5">
    <name type="scientific">Diceros bicornis minor</name>
    <name type="common">South-central black rhinoceros</name>
    <dbReference type="NCBI Taxonomy" id="77932"/>
    <lineage>
        <taxon>Eukaryota</taxon>
        <taxon>Metazoa</taxon>
        <taxon>Chordata</taxon>
        <taxon>Craniata</taxon>
        <taxon>Vertebrata</taxon>
        <taxon>Euteleostomi</taxon>
        <taxon>Mammalia</taxon>
        <taxon>Eutheria</taxon>
        <taxon>Laurasiatheria</taxon>
        <taxon>Perissodactyla</taxon>
        <taxon>Rhinocerotidae</taxon>
        <taxon>Diceros</taxon>
    </lineage>
</organism>
<sequence length="206" mass="23110">QKDPDPDFAIIKCPNPEEGESALELSLKLAEKENAWIVLATDLDADQLAEDGRWKVFTGKELAALFGGWIFGCWGENKSRNADVKGVYMLATTVSSKILNPIVLKEGYHFEETLSKSIGFLCGTSILDKGGMSTAVVVAEMVSYLETMNITLKQQLIKVYEKYVYLKGFAILILQKNIQNFTSRTETKIQFYAEMCTKNGLIWYPI</sequence>
<comment type="caution">
    <text evidence="4">The sequence shown here is derived from an EMBL/GenBank/DDBJ whole genome shotgun (WGS) entry which is preliminary data.</text>
</comment>
<dbReference type="InterPro" id="IPR016055">
    <property type="entry name" value="A-D-PHexomutase_a/b/a-I/II/III"/>
</dbReference>
<dbReference type="Proteomes" id="UP000551758">
    <property type="component" value="Unassembled WGS sequence"/>
</dbReference>
<keyword evidence="2" id="KW-0460">Magnesium</keyword>
<dbReference type="GO" id="GO:0005634">
    <property type="term" value="C:nucleus"/>
    <property type="evidence" value="ECO:0007669"/>
    <property type="project" value="TreeGrafter"/>
</dbReference>
<dbReference type="GO" id="GO:0047933">
    <property type="term" value="F:glucose-1,6-bisphosphate synthase activity"/>
    <property type="evidence" value="ECO:0007669"/>
    <property type="project" value="TreeGrafter"/>
</dbReference>
<dbReference type="EMBL" id="JACDTQ010000370">
    <property type="protein sequence ID" value="KAF5928253.1"/>
    <property type="molecule type" value="Genomic_DNA"/>
</dbReference>
<dbReference type="Gene3D" id="3.40.120.10">
    <property type="entry name" value="Alpha-D-Glucose-1,6-Bisphosphate, subunit A, domain 3"/>
    <property type="match status" value="2"/>
</dbReference>
<protein>
    <submittedName>
        <fullName evidence="4">Uncharacterized protein</fullName>
    </submittedName>
</protein>
<dbReference type="PANTHER" id="PTHR45745">
    <property type="entry name" value="PHOSPHOMANNOMUTASE 45A"/>
    <property type="match status" value="1"/>
</dbReference>
<proteinExistence type="predicted"/>
<keyword evidence="5" id="KW-1185">Reference proteome</keyword>